<keyword evidence="7" id="KW-1133">Transmembrane helix</keyword>
<dbReference type="STRING" id="650891.SAMN05216203_0333"/>
<dbReference type="Gene3D" id="2.30.30.830">
    <property type="match status" value="1"/>
</dbReference>
<keyword evidence="2" id="KW-0813">Transport</keyword>
<sequence length="217" mass="24172">MSAISARLPLITASLLTVAMVGTVGWQGYRFWEQEQARQSQPASQPSKVVRSPAERAPEVDLANIDMFGRADAEAMAANQNTEDLPETNLRLFLRGVLAGTEDQPGTALVEDDRNRTEVYMIGDELPGNAELRSVHANRIVIERGGKLENLYFPETDDSRGLELAAVDNGDSQQQPSRAPQQSQSRSMGTPQATDERRQQIRQRLEELRERLRENNG</sequence>
<reference evidence="12" key="1">
    <citation type="submission" date="2016-10" db="EMBL/GenBank/DDBJ databases">
        <authorList>
            <person name="Varghese N."/>
            <person name="Submissions S."/>
        </authorList>
    </citation>
    <scope>NUCLEOTIDE SEQUENCE [LARGE SCALE GENOMIC DNA]</scope>
    <source>
        <strain evidence="12">CGMCC 1.9167</strain>
    </source>
</reference>
<feature type="region of interest" description="Disordered" evidence="9">
    <location>
        <begin position="37"/>
        <end position="56"/>
    </location>
</feature>
<keyword evidence="3" id="KW-1003">Cell membrane</keyword>
<keyword evidence="5" id="KW-0812">Transmembrane</keyword>
<feature type="region of interest" description="Disordered" evidence="9">
    <location>
        <begin position="167"/>
        <end position="201"/>
    </location>
</feature>
<feature type="compositionally biased region" description="Low complexity" evidence="9">
    <location>
        <begin position="37"/>
        <end position="46"/>
    </location>
</feature>
<keyword evidence="8" id="KW-0472">Membrane</keyword>
<dbReference type="OrthoDB" id="5574088at2"/>
<keyword evidence="4" id="KW-0997">Cell inner membrane</keyword>
<dbReference type="GO" id="GO:0015031">
    <property type="term" value="P:protein transport"/>
    <property type="evidence" value="ECO:0007669"/>
    <property type="project" value="UniProtKB-KW"/>
</dbReference>
<dbReference type="AlphaFoldDB" id="A0A1I6GPB0"/>
<evidence type="ECO:0000256" key="8">
    <source>
        <dbReference type="ARBA" id="ARBA00023136"/>
    </source>
</evidence>
<gene>
    <name evidence="11" type="ORF">SAMN05216203_0333</name>
</gene>
<name>A0A1I6GPB0_9GAMM</name>
<proteinExistence type="predicted"/>
<evidence type="ECO:0000256" key="7">
    <source>
        <dbReference type="ARBA" id="ARBA00022989"/>
    </source>
</evidence>
<dbReference type="RefSeq" id="WP_092008562.1">
    <property type="nucleotide sequence ID" value="NZ_FOYW01000001.1"/>
</dbReference>
<dbReference type="EMBL" id="FOYW01000001">
    <property type="protein sequence ID" value="SFR43966.1"/>
    <property type="molecule type" value="Genomic_DNA"/>
</dbReference>
<evidence type="ECO:0000256" key="9">
    <source>
        <dbReference type="SAM" id="MobiDB-lite"/>
    </source>
</evidence>
<accession>A0A1I6GPB0</accession>
<evidence type="ECO:0000256" key="2">
    <source>
        <dbReference type="ARBA" id="ARBA00022448"/>
    </source>
</evidence>
<evidence type="ECO:0000256" key="1">
    <source>
        <dbReference type="ARBA" id="ARBA00004533"/>
    </source>
</evidence>
<evidence type="ECO:0000256" key="3">
    <source>
        <dbReference type="ARBA" id="ARBA00022475"/>
    </source>
</evidence>
<keyword evidence="6" id="KW-0653">Protein transport</keyword>
<dbReference type="InterPro" id="IPR024961">
    <property type="entry name" value="T2SS_GspC_N"/>
</dbReference>
<dbReference type="Proteomes" id="UP000198644">
    <property type="component" value="Unassembled WGS sequence"/>
</dbReference>
<keyword evidence="12" id="KW-1185">Reference proteome</keyword>
<dbReference type="Pfam" id="PF11356">
    <property type="entry name" value="T2SSC"/>
    <property type="match status" value="1"/>
</dbReference>
<feature type="compositionally biased region" description="Low complexity" evidence="9">
    <location>
        <begin position="172"/>
        <end position="187"/>
    </location>
</feature>
<evidence type="ECO:0000256" key="6">
    <source>
        <dbReference type="ARBA" id="ARBA00022927"/>
    </source>
</evidence>
<protein>
    <submittedName>
        <fullName evidence="11">General secretion pathway protein C</fullName>
    </submittedName>
</protein>
<evidence type="ECO:0000256" key="5">
    <source>
        <dbReference type="ARBA" id="ARBA00022692"/>
    </source>
</evidence>
<feature type="domain" description="Type II secretion system protein GspC N-terminal" evidence="10">
    <location>
        <begin position="15"/>
        <end position="153"/>
    </location>
</feature>
<evidence type="ECO:0000259" key="10">
    <source>
        <dbReference type="Pfam" id="PF11356"/>
    </source>
</evidence>
<organism evidence="11 12">
    <name type="scientific">Marinobacter daqiaonensis</name>
    <dbReference type="NCBI Taxonomy" id="650891"/>
    <lineage>
        <taxon>Bacteria</taxon>
        <taxon>Pseudomonadati</taxon>
        <taxon>Pseudomonadota</taxon>
        <taxon>Gammaproteobacteria</taxon>
        <taxon>Pseudomonadales</taxon>
        <taxon>Marinobacteraceae</taxon>
        <taxon>Marinobacter</taxon>
    </lineage>
</organism>
<evidence type="ECO:0000313" key="12">
    <source>
        <dbReference type="Proteomes" id="UP000198644"/>
    </source>
</evidence>
<dbReference type="GO" id="GO:0005886">
    <property type="term" value="C:plasma membrane"/>
    <property type="evidence" value="ECO:0007669"/>
    <property type="project" value="UniProtKB-SubCell"/>
</dbReference>
<evidence type="ECO:0000313" key="11">
    <source>
        <dbReference type="EMBL" id="SFR43966.1"/>
    </source>
</evidence>
<evidence type="ECO:0000256" key="4">
    <source>
        <dbReference type="ARBA" id="ARBA00022519"/>
    </source>
</evidence>
<comment type="subcellular location">
    <subcellularLocation>
        <location evidence="1">Cell inner membrane</location>
    </subcellularLocation>
</comment>